<dbReference type="OrthoDB" id="9796962at2"/>
<sequence>MKHARLFALLAGLSLAAGVHAAAADQVHASHAWIRVLPGALPAGGYVTLENRGDQPVALTGARSTAYAEVMLHHSSTQGGVSRMAMVESLPIPAHGSVVLAPGGYHLMLMKPAAAVLPGNQVQLQLQFDDGSSLPVDFLARPANALGDEAPAPAHSGH</sequence>
<reference evidence="2 3" key="1">
    <citation type="submission" date="2017-02" db="EMBL/GenBank/DDBJ databases">
        <title>Whole genome sequencing of Rhodanobacter lindaniclasticus DSM 17932.</title>
        <authorList>
            <person name="Kumar S."/>
            <person name="Patil P."/>
            <person name="Patil P.B."/>
        </authorList>
    </citation>
    <scope>NUCLEOTIDE SEQUENCE [LARGE SCALE GENOMIC DNA]</scope>
    <source>
        <strain evidence="2 3">DSM 17932</strain>
    </source>
</reference>
<comment type="caution">
    <text evidence="2">The sequence shown here is derived from an EMBL/GenBank/DDBJ whole genome shotgun (WGS) entry which is preliminary data.</text>
</comment>
<dbReference type="InterPro" id="IPR007410">
    <property type="entry name" value="LpqE-like"/>
</dbReference>
<feature type="signal peptide" evidence="1">
    <location>
        <begin position="1"/>
        <end position="21"/>
    </location>
</feature>
<name>A0A4S3KIB8_9GAMM</name>
<dbReference type="AlphaFoldDB" id="A0A4S3KIB8"/>
<evidence type="ECO:0000313" key="3">
    <source>
        <dbReference type="Proteomes" id="UP000306317"/>
    </source>
</evidence>
<keyword evidence="1" id="KW-0732">Signal</keyword>
<feature type="chain" id="PRO_5020745566" description="Copper chaperone PCu(A)C" evidence="1">
    <location>
        <begin position="22"/>
        <end position="158"/>
    </location>
</feature>
<dbReference type="Pfam" id="PF04314">
    <property type="entry name" value="PCuAC"/>
    <property type="match status" value="1"/>
</dbReference>
<dbReference type="Proteomes" id="UP000306317">
    <property type="component" value="Unassembled WGS sequence"/>
</dbReference>
<dbReference type="InterPro" id="IPR036182">
    <property type="entry name" value="PCuAC_sf"/>
</dbReference>
<keyword evidence="3" id="KW-1185">Reference proteome</keyword>
<evidence type="ECO:0000256" key="1">
    <source>
        <dbReference type="SAM" id="SignalP"/>
    </source>
</evidence>
<dbReference type="InterPro" id="IPR058248">
    <property type="entry name" value="Lxx211020-like"/>
</dbReference>
<proteinExistence type="predicted"/>
<accession>A0A4S3KIB8</accession>
<gene>
    <name evidence="2" type="ORF">B1991_06820</name>
</gene>
<organism evidence="2 3">
    <name type="scientific">Rhodanobacter lindaniclasticus</name>
    <dbReference type="NCBI Taxonomy" id="75310"/>
    <lineage>
        <taxon>Bacteria</taxon>
        <taxon>Pseudomonadati</taxon>
        <taxon>Pseudomonadota</taxon>
        <taxon>Gammaproteobacteria</taxon>
        <taxon>Lysobacterales</taxon>
        <taxon>Rhodanobacteraceae</taxon>
        <taxon>Rhodanobacter</taxon>
    </lineage>
</organism>
<dbReference type="SUPFAM" id="SSF110087">
    <property type="entry name" value="DR1885-like metal-binding protein"/>
    <property type="match status" value="1"/>
</dbReference>
<dbReference type="Gene3D" id="2.60.40.1890">
    <property type="entry name" value="PCu(A)C copper chaperone"/>
    <property type="match status" value="1"/>
</dbReference>
<evidence type="ECO:0008006" key="4">
    <source>
        <dbReference type="Google" id="ProtNLM"/>
    </source>
</evidence>
<dbReference type="RefSeq" id="WP_136257971.1">
    <property type="nucleotide sequence ID" value="NZ_MWIO01000019.1"/>
</dbReference>
<dbReference type="PANTHER" id="PTHR36302">
    <property type="entry name" value="BLR7088 PROTEIN"/>
    <property type="match status" value="1"/>
</dbReference>
<dbReference type="PANTHER" id="PTHR36302:SF1">
    <property type="entry name" value="COPPER CHAPERONE PCU(A)C"/>
    <property type="match status" value="1"/>
</dbReference>
<evidence type="ECO:0000313" key="2">
    <source>
        <dbReference type="EMBL" id="THD08038.1"/>
    </source>
</evidence>
<protein>
    <recommendedName>
        <fullName evidence="4">Copper chaperone PCu(A)C</fullName>
    </recommendedName>
</protein>
<dbReference type="EMBL" id="MWIO01000019">
    <property type="protein sequence ID" value="THD08038.1"/>
    <property type="molecule type" value="Genomic_DNA"/>
</dbReference>